<protein>
    <submittedName>
        <fullName evidence="2">Uncharacterized protein</fullName>
    </submittedName>
</protein>
<organism evidence="2 3">
    <name type="scientific">Phycomyces blakesleeanus (strain ATCC 8743b / DSM 1359 / FGSC 10004 / NBRC 33097 / NRRL 1555)</name>
    <dbReference type="NCBI Taxonomy" id="763407"/>
    <lineage>
        <taxon>Eukaryota</taxon>
        <taxon>Fungi</taxon>
        <taxon>Fungi incertae sedis</taxon>
        <taxon>Mucoromycota</taxon>
        <taxon>Mucoromycotina</taxon>
        <taxon>Mucoromycetes</taxon>
        <taxon>Mucorales</taxon>
        <taxon>Phycomycetaceae</taxon>
        <taxon>Phycomyces</taxon>
    </lineage>
</organism>
<sequence length="142" mass="16476">MPETLEGRRNQDIKESPLRRDRGNSLGRGFCKVKKKTVGELFVDEQCKLKRRYGRRNGTHNKQLRVKKIRSLGRQGTFVKMLFVYCLSAVITPHSENGYIVKDKNIFFDSGKTVAKTCSRDYYIMINTRCVSNGKGQYLEFK</sequence>
<dbReference type="GeneID" id="28996556"/>
<gene>
    <name evidence="2" type="ORF">PHYBLDRAFT_167493</name>
</gene>
<name>A0A162XIU9_PHYB8</name>
<evidence type="ECO:0000313" key="2">
    <source>
        <dbReference type="EMBL" id="OAD75175.1"/>
    </source>
</evidence>
<dbReference type="RefSeq" id="XP_018293215.1">
    <property type="nucleotide sequence ID" value="XM_018435650.1"/>
</dbReference>
<dbReference type="InParanoid" id="A0A162XIU9"/>
<feature type="region of interest" description="Disordered" evidence="1">
    <location>
        <begin position="1"/>
        <end position="21"/>
    </location>
</feature>
<evidence type="ECO:0000256" key="1">
    <source>
        <dbReference type="SAM" id="MobiDB-lite"/>
    </source>
</evidence>
<dbReference type="AlphaFoldDB" id="A0A162XIU9"/>
<dbReference type="EMBL" id="KV440978">
    <property type="protein sequence ID" value="OAD75175.1"/>
    <property type="molecule type" value="Genomic_DNA"/>
</dbReference>
<reference evidence="3" key="1">
    <citation type="submission" date="2015-06" db="EMBL/GenBank/DDBJ databases">
        <title>Expansion of signal transduction pathways in fungi by whole-genome duplication.</title>
        <authorList>
            <consortium name="DOE Joint Genome Institute"/>
            <person name="Corrochano L.M."/>
            <person name="Kuo A."/>
            <person name="Marcet-Houben M."/>
            <person name="Polaino S."/>
            <person name="Salamov A."/>
            <person name="Villalobos J.M."/>
            <person name="Alvarez M.I."/>
            <person name="Avalos J."/>
            <person name="Benito E.P."/>
            <person name="Benoit I."/>
            <person name="Burger G."/>
            <person name="Camino L.P."/>
            <person name="Canovas D."/>
            <person name="Cerda-Olmedo E."/>
            <person name="Cheng J.-F."/>
            <person name="Dominguez A."/>
            <person name="Elias M."/>
            <person name="Eslava A.P."/>
            <person name="Glaser F."/>
            <person name="Grimwood J."/>
            <person name="Gutierrez G."/>
            <person name="Heitman J."/>
            <person name="Henrissat B."/>
            <person name="Iturriaga E.A."/>
            <person name="Lang B.F."/>
            <person name="Lavin J.L."/>
            <person name="Lee S."/>
            <person name="Li W."/>
            <person name="Lindquist E."/>
            <person name="Lopez-Garcia S."/>
            <person name="Luque E.M."/>
            <person name="Marcos A.T."/>
            <person name="Martin J."/>
            <person name="McCluskey K."/>
            <person name="Medina H.R."/>
            <person name="Miralles-Duran A."/>
            <person name="Miyazaki A."/>
            <person name="Munoz-Torres E."/>
            <person name="Oguiza J.A."/>
            <person name="Ohm R."/>
            <person name="Olmedo M."/>
            <person name="Orejas M."/>
            <person name="Ortiz-Castellanos L."/>
            <person name="Pisabarro A.G."/>
            <person name="Rodriguez-Romero J."/>
            <person name="Ruiz-Herrera J."/>
            <person name="Ruiz-Vazquez R."/>
            <person name="Sanz C."/>
            <person name="Schackwitz W."/>
            <person name="Schmutz J."/>
            <person name="Shahriari M."/>
            <person name="Shelest E."/>
            <person name="Silva-Franco F."/>
            <person name="Soanes D."/>
            <person name="Syed K."/>
            <person name="Tagua V.G."/>
            <person name="Talbot N.J."/>
            <person name="Thon M."/>
            <person name="De vries R.P."/>
            <person name="Wiebenga A."/>
            <person name="Yadav J.S."/>
            <person name="Braun E.L."/>
            <person name="Baker S."/>
            <person name="Garre V."/>
            <person name="Horwitz B."/>
            <person name="Torres-Martinez S."/>
            <person name="Idnurm A."/>
            <person name="Herrera-Estrella A."/>
            <person name="Gabaldon T."/>
            <person name="Grigoriev I.V."/>
        </authorList>
    </citation>
    <scope>NUCLEOTIDE SEQUENCE [LARGE SCALE GENOMIC DNA]</scope>
    <source>
        <strain evidence="3">NRRL 1555(-)</strain>
    </source>
</reference>
<accession>A0A162XIU9</accession>
<keyword evidence="3" id="KW-1185">Reference proteome</keyword>
<proteinExistence type="predicted"/>
<dbReference type="VEuPathDB" id="FungiDB:PHYBLDRAFT_167493"/>
<evidence type="ECO:0000313" key="3">
    <source>
        <dbReference type="Proteomes" id="UP000077315"/>
    </source>
</evidence>
<dbReference type="Proteomes" id="UP000077315">
    <property type="component" value="Unassembled WGS sequence"/>
</dbReference>